<evidence type="ECO:0000256" key="1">
    <source>
        <dbReference type="ARBA" id="ARBA00022714"/>
    </source>
</evidence>
<dbReference type="InterPro" id="IPR017941">
    <property type="entry name" value="Rieske_2Fe-2S"/>
</dbReference>
<evidence type="ECO:0000256" key="4">
    <source>
        <dbReference type="ARBA" id="ARBA00023014"/>
    </source>
</evidence>
<sequence length="182" mass="20498">MESRSGGEGNQKQTDKESNDDNELMYFPLPPELSFNNVKDHAISQRQARDDHKIEGGNRSGEALGERRRKGSEGEGIEFELNGRQLAVFYVRNKLYCIDKKCPHAGGPLHLGDIEDWTGSKGPCIVCPWHKYCFDMSTGSILHPSSRTERLDVYPVKVDEETGVILIGFKSFHESLFSSCNF</sequence>
<reference evidence="9" key="1">
    <citation type="journal article" date="2010" name="Nature">
        <title>The Amphimedon queenslandica genome and the evolution of animal complexity.</title>
        <authorList>
            <person name="Srivastava M."/>
            <person name="Simakov O."/>
            <person name="Chapman J."/>
            <person name="Fahey B."/>
            <person name="Gauthier M.E."/>
            <person name="Mitros T."/>
            <person name="Richards G.S."/>
            <person name="Conaco C."/>
            <person name="Dacre M."/>
            <person name="Hellsten U."/>
            <person name="Larroux C."/>
            <person name="Putnam N.H."/>
            <person name="Stanke M."/>
            <person name="Adamska M."/>
            <person name="Darling A."/>
            <person name="Degnan S.M."/>
            <person name="Oakley T.H."/>
            <person name="Plachetzki D.C."/>
            <person name="Zhai Y."/>
            <person name="Adamski M."/>
            <person name="Calcino A."/>
            <person name="Cummins S.F."/>
            <person name="Goodstein D.M."/>
            <person name="Harris C."/>
            <person name="Jackson D.J."/>
            <person name="Leys S.P."/>
            <person name="Shu S."/>
            <person name="Woodcroft B.J."/>
            <person name="Vervoort M."/>
            <person name="Kosik K.S."/>
            <person name="Manning G."/>
            <person name="Degnan B.M."/>
            <person name="Rokhsar D.S."/>
        </authorList>
    </citation>
    <scope>NUCLEOTIDE SEQUENCE [LARGE SCALE GENOMIC DNA]</scope>
</reference>
<dbReference type="EnsemblMetazoa" id="Aqu2.1.21569_001">
    <property type="protein sequence ID" value="Aqu2.1.21569_001"/>
    <property type="gene ID" value="Aqu2.1.21569"/>
</dbReference>
<proteinExistence type="predicted"/>
<dbReference type="KEGG" id="aqu:100634203"/>
<dbReference type="PROSITE" id="PS51296">
    <property type="entry name" value="RIESKE"/>
    <property type="match status" value="1"/>
</dbReference>
<dbReference type="InterPro" id="IPR036922">
    <property type="entry name" value="Rieske_2Fe-2S_sf"/>
</dbReference>
<dbReference type="GO" id="GO:0046872">
    <property type="term" value="F:metal ion binding"/>
    <property type="evidence" value="ECO:0007669"/>
    <property type="project" value="UniProtKB-KW"/>
</dbReference>
<gene>
    <name evidence="8" type="primary">100634203</name>
</gene>
<protein>
    <recommendedName>
        <fullName evidence="7">Rieske domain-containing protein</fullName>
    </recommendedName>
</protein>
<evidence type="ECO:0000256" key="6">
    <source>
        <dbReference type="SAM" id="MobiDB-lite"/>
    </source>
</evidence>
<dbReference type="InterPro" id="IPR054716">
    <property type="entry name" value="Sol_Rieske_ferrdox_dom"/>
</dbReference>
<dbReference type="Pfam" id="PF22543">
    <property type="entry name" value="Rieske_4"/>
    <property type="match status" value="1"/>
</dbReference>
<dbReference type="GO" id="GO:0051537">
    <property type="term" value="F:2 iron, 2 sulfur cluster binding"/>
    <property type="evidence" value="ECO:0007669"/>
    <property type="project" value="UniProtKB-KW"/>
</dbReference>
<evidence type="ECO:0000256" key="5">
    <source>
        <dbReference type="ARBA" id="ARBA00034078"/>
    </source>
</evidence>
<dbReference type="Gene3D" id="2.102.10.10">
    <property type="entry name" value="Rieske [2Fe-2S] iron-sulphur domain"/>
    <property type="match status" value="1"/>
</dbReference>
<keyword evidence="4" id="KW-0411">Iron-sulfur</keyword>
<feature type="compositionally biased region" description="Basic and acidic residues" evidence="6">
    <location>
        <begin position="38"/>
        <end position="56"/>
    </location>
</feature>
<feature type="region of interest" description="Disordered" evidence="6">
    <location>
        <begin position="1"/>
        <end position="74"/>
    </location>
</feature>
<accession>A0A1X7U2C8</accession>
<evidence type="ECO:0000256" key="3">
    <source>
        <dbReference type="ARBA" id="ARBA00023004"/>
    </source>
</evidence>
<keyword evidence="9" id="KW-1185">Reference proteome</keyword>
<name>A0A1X7U2C8_AMPQE</name>
<dbReference type="AlphaFoldDB" id="A0A1X7U2C8"/>
<dbReference type="eggNOG" id="ENOG502S67H">
    <property type="taxonomic scope" value="Eukaryota"/>
</dbReference>
<dbReference type="Proteomes" id="UP000007879">
    <property type="component" value="Unassembled WGS sequence"/>
</dbReference>
<dbReference type="InParanoid" id="A0A1X7U2C8"/>
<keyword evidence="2" id="KW-0479">Metal-binding</keyword>
<evidence type="ECO:0000313" key="8">
    <source>
        <dbReference type="EnsemblMetazoa" id="Aqu2.1.21569_001"/>
    </source>
</evidence>
<evidence type="ECO:0000313" key="9">
    <source>
        <dbReference type="Proteomes" id="UP000007879"/>
    </source>
</evidence>
<organism evidence="8">
    <name type="scientific">Amphimedon queenslandica</name>
    <name type="common">Sponge</name>
    <dbReference type="NCBI Taxonomy" id="400682"/>
    <lineage>
        <taxon>Eukaryota</taxon>
        <taxon>Metazoa</taxon>
        <taxon>Porifera</taxon>
        <taxon>Demospongiae</taxon>
        <taxon>Heteroscleromorpha</taxon>
        <taxon>Haplosclerida</taxon>
        <taxon>Niphatidae</taxon>
        <taxon>Amphimedon</taxon>
    </lineage>
</organism>
<dbReference type="PANTHER" id="PTHR21496">
    <property type="entry name" value="FERREDOXIN-RELATED"/>
    <property type="match status" value="1"/>
</dbReference>
<dbReference type="EnsemblMetazoa" id="XM_003389180.2">
    <property type="protein sequence ID" value="XP_003389228.1"/>
    <property type="gene ID" value="LOC100634203"/>
</dbReference>
<dbReference type="SUPFAM" id="SSF50022">
    <property type="entry name" value="ISP domain"/>
    <property type="match status" value="1"/>
</dbReference>
<evidence type="ECO:0000256" key="2">
    <source>
        <dbReference type="ARBA" id="ARBA00022723"/>
    </source>
</evidence>
<evidence type="ECO:0000259" key="7">
    <source>
        <dbReference type="PROSITE" id="PS51296"/>
    </source>
</evidence>
<keyword evidence="3" id="KW-0408">Iron</keyword>
<dbReference type="CDD" id="cd03467">
    <property type="entry name" value="Rieske"/>
    <property type="match status" value="1"/>
</dbReference>
<keyword evidence="1" id="KW-0001">2Fe-2S</keyword>
<dbReference type="PANTHER" id="PTHR21496:SF0">
    <property type="entry name" value="RIESKE DOMAIN-CONTAINING PROTEIN"/>
    <property type="match status" value="1"/>
</dbReference>
<comment type="cofactor">
    <cofactor evidence="5">
        <name>[2Fe-2S] cluster</name>
        <dbReference type="ChEBI" id="CHEBI:190135"/>
    </cofactor>
</comment>
<dbReference type="OrthoDB" id="426882at2759"/>
<feature type="domain" description="Rieske" evidence="7">
    <location>
        <begin position="73"/>
        <end position="165"/>
    </location>
</feature>
<reference evidence="8" key="2">
    <citation type="submission" date="2017-05" db="UniProtKB">
        <authorList>
            <consortium name="EnsemblMetazoa"/>
        </authorList>
    </citation>
    <scope>IDENTIFICATION</scope>
</reference>